<dbReference type="PROSITE" id="PS51257">
    <property type="entry name" value="PROKAR_LIPOPROTEIN"/>
    <property type="match status" value="1"/>
</dbReference>
<accession>A0A841HNA2</accession>
<proteinExistence type="predicted"/>
<dbReference type="InterPro" id="IPR001466">
    <property type="entry name" value="Beta-lactam-related"/>
</dbReference>
<dbReference type="InterPro" id="IPR050491">
    <property type="entry name" value="AmpC-like"/>
</dbReference>
<organism evidence="3 4">
    <name type="scientific">Povalibacter uvarum</name>
    <dbReference type="NCBI Taxonomy" id="732238"/>
    <lineage>
        <taxon>Bacteria</taxon>
        <taxon>Pseudomonadati</taxon>
        <taxon>Pseudomonadota</taxon>
        <taxon>Gammaproteobacteria</taxon>
        <taxon>Steroidobacterales</taxon>
        <taxon>Steroidobacteraceae</taxon>
        <taxon>Povalibacter</taxon>
    </lineage>
</organism>
<name>A0A841HNA2_9GAMM</name>
<dbReference type="Proteomes" id="UP000588068">
    <property type="component" value="Unassembled WGS sequence"/>
</dbReference>
<comment type="caution">
    <text evidence="3">The sequence shown here is derived from an EMBL/GenBank/DDBJ whole genome shotgun (WGS) entry which is preliminary data.</text>
</comment>
<evidence type="ECO:0000313" key="3">
    <source>
        <dbReference type="EMBL" id="MBB6094761.1"/>
    </source>
</evidence>
<dbReference type="Gene3D" id="3.40.710.10">
    <property type="entry name" value="DD-peptidase/beta-lactamase superfamily"/>
    <property type="match status" value="1"/>
</dbReference>
<dbReference type="InterPro" id="IPR012338">
    <property type="entry name" value="Beta-lactam/transpept-like"/>
</dbReference>
<feature type="domain" description="Beta-lactamase-related" evidence="2">
    <location>
        <begin position="39"/>
        <end position="385"/>
    </location>
</feature>
<protein>
    <submittedName>
        <fullName evidence="3">CubicO group peptidase (Beta-lactamase class C family)</fullName>
    </submittedName>
</protein>
<keyword evidence="4" id="KW-1185">Reference proteome</keyword>
<dbReference type="PANTHER" id="PTHR46825">
    <property type="entry name" value="D-ALANYL-D-ALANINE-CARBOXYPEPTIDASE/ENDOPEPTIDASE AMPH"/>
    <property type="match status" value="1"/>
</dbReference>
<evidence type="ECO:0000259" key="2">
    <source>
        <dbReference type="Pfam" id="PF00144"/>
    </source>
</evidence>
<evidence type="ECO:0000313" key="4">
    <source>
        <dbReference type="Proteomes" id="UP000588068"/>
    </source>
</evidence>
<dbReference type="EMBL" id="JACHHZ010000004">
    <property type="protein sequence ID" value="MBB6094761.1"/>
    <property type="molecule type" value="Genomic_DNA"/>
</dbReference>
<gene>
    <name evidence="3" type="ORF">HNQ60_003648</name>
</gene>
<dbReference type="AlphaFoldDB" id="A0A841HNA2"/>
<evidence type="ECO:0000256" key="1">
    <source>
        <dbReference type="SAM" id="SignalP"/>
    </source>
</evidence>
<keyword evidence="1" id="KW-0732">Signal</keyword>
<reference evidence="3 4" key="1">
    <citation type="submission" date="2020-08" db="EMBL/GenBank/DDBJ databases">
        <title>Genomic Encyclopedia of Type Strains, Phase IV (KMG-IV): sequencing the most valuable type-strain genomes for metagenomic binning, comparative biology and taxonomic classification.</title>
        <authorList>
            <person name="Goeker M."/>
        </authorList>
    </citation>
    <scope>NUCLEOTIDE SEQUENCE [LARGE SCALE GENOMIC DNA]</scope>
    <source>
        <strain evidence="3 4">DSM 26723</strain>
    </source>
</reference>
<dbReference type="RefSeq" id="WP_184334163.1">
    <property type="nucleotide sequence ID" value="NZ_JACHHZ010000004.1"/>
</dbReference>
<dbReference type="Pfam" id="PF00144">
    <property type="entry name" value="Beta-lactamase"/>
    <property type="match status" value="1"/>
</dbReference>
<feature type="signal peptide" evidence="1">
    <location>
        <begin position="1"/>
        <end position="20"/>
    </location>
</feature>
<dbReference type="PANTHER" id="PTHR46825:SF15">
    <property type="entry name" value="BETA-LACTAMASE-RELATED DOMAIN-CONTAINING PROTEIN"/>
    <property type="match status" value="1"/>
</dbReference>
<sequence>MKHSCSLPAFAIALALAACASHPPASANAQRPAPGAPQFDAIFQDVMTRYRLPGLALGVIQDGKVVYTRAAGEVVAGSGQKIDNDTLFKIASNSKAMTSGVLARLVDAGKLQWDDPVTKYLPQFKMHDPWVTQNMQVRDLLIHNSGLREGAGDLMLWPEPNLFTRADIISGLQHLKPQRSFRSGYDYDNLMYVVAGEVAASAAGISYEELVQRELFAPLGMTRCQVGEWNLEQVGNVAQPHMRQGDGNTVIRKDDPIVPVITSAAAGGIRCSLNDMLTWMRMWLNPGLKSASGVPWLSSTQRDALWSAQMPMPISKRQRAWDGSRFNAYGYGWRISDVDGVLRVAHTGTLAGMFSAVNLLPEKNSGFVFLINGDGSDARAVLNSLLAKQLTAPEKGQPVAWYADQLEAERASVPAQNRAPDTSTRVPVSASFKQQGIYRDPWFGEVSLCARGDTVDFVAAKSPGLHGRLMQVGERVLVDWYDDSVDAEAWLTFAPVGGSTTLTMNKVDPDADFSYDYEDLAFTRVRACP</sequence>
<dbReference type="SUPFAM" id="SSF56601">
    <property type="entry name" value="beta-lactamase/transpeptidase-like"/>
    <property type="match status" value="1"/>
</dbReference>
<feature type="chain" id="PRO_5032625043" evidence="1">
    <location>
        <begin position="21"/>
        <end position="529"/>
    </location>
</feature>